<dbReference type="AlphaFoldDB" id="A0AAU3H3M7"/>
<sequence length="382" mass="40595">MPSVSSSTTPATAAPVVKPKPFLLTPCQGEAARALMAYVGSLPLTGADAQLLAVVVTIRAARSGVGNLTGQDVRSLRLADPEGAVGAFAALGWQRQEALLGEDLVTPVGVLVPDLSGRPDPPLPFGKVMRSRVSGWTLRTMSAKPVKKASAAARLAALFLAAHGPADGYGTLPAHLPDECLAVLPELLDKGFLAELDGDRYLLSEAVRHLSGTRPPSDTPPLVRDDPEAGQLSWDAWKDRASVALRRHVEAVERCPDCALSTALVSEAFMRKAVPAQFEEKVRAAYDTWEARYPHQGPAAAEFTAAFRAGHGHGPSVKQLCKGMGWGKMSRELRIHVIRRLIADGWLMNTDPVPWTLRPGKAAVRDGLSGTSGATAAVVRPR</sequence>
<name>A0AAU3H3M7_9ACTN</name>
<evidence type="ECO:0000313" key="2">
    <source>
        <dbReference type="EMBL" id="WTY99782.1"/>
    </source>
</evidence>
<organism evidence="2">
    <name type="scientific">Streptomyces sp. NBC_01401</name>
    <dbReference type="NCBI Taxonomy" id="2903854"/>
    <lineage>
        <taxon>Bacteria</taxon>
        <taxon>Bacillati</taxon>
        <taxon>Actinomycetota</taxon>
        <taxon>Actinomycetes</taxon>
        <taxon>Kitasatosporales</taxon>
        <taxon>Streptomycetaceae</taxon>
        <taxon>Streptomyces</taxon>
    </lineage>
</organism>
<evidence type="ECO:0000256" key="1">
    <source>
        <dbReference type="SAM" id="MobiDB-lite"/>
    </source>
</evidence>
<gene>
    <name evidence="2" type="ORF">OG626_35195</name>
</gene>
<dbReference type="EMBL" id="CP109535">
    <property type="protein sequence ID" value="WTY99782.1"/>
    <property type="molecule type" value="Genomic_DNA"/>
</dbReference>
<reference evidence="2" key="1">
    <citation type="submission" date="2022-10" db="EMBL/GenBank/DDBJ databases">
        <title>The complete genomes of actinobacterial strains from the NBC collection.</title>
        <authorList>
            <person name="Joergensen T.S."/>
            <person name="Alvarez Arevalo M."/>
            <person name="Sterndorff E.B."/>
            <person name="Faurdal D."/>
            <person name="Vuksanovic O."/>
            <person name="Mourched A.-S."/>
            <person name="Charusanti P."/>
            <person name="Shaw S."/>
            <person name="Blin K."/>
            <person name="Weber T."/>
        </authorList>
    </citation>
    <scope>NUCLEOTIDE SEQUENCE</scope>
    <source>
        <strain evidence="2">NBC_01401</strain>
    </source>
</reference>
<feature type="region of interest" description="Disordered" evidence="1">
    <location>
        <begin position="210"/>
        <end position="229"/>
    </location>
</feature>
<protein>
    <submittedName>
        <fullName evidence="2">Uncharacterized protein</fullName>
    </submittedName>
</protein>
<accession>A0AAU3H3M7</accession>
<proteinExistence type="predicted"/>